<feature type="domain" description="Carbohydrate-binding" evidence="2">
    <location>
        <begin position="549"/>
        <end position="741"/>
    </location>
</feature>
<organism evidence="4 5">
    <name type="scientific">Allokutzneria oryzae</name>
    <dbReference type="NCBI Taxonomy" id="1378989"/>
    <lineage>
        <taxon>Bacteria</taxon>
        <taxon>Bacillati</taxon>
        <taxon>Actinomycetota</taxon>
        <taxon>Actinomycetes</taxon>
        <taxon>Pseudonocardiales</taxon>
        <taxon>Pseudonocardiaceae</taxon>
        <taxon>Allokutzneria</taxon>
    </lineage>
</organism>
<proteinExistence type="predicted"/>
<evidence type="ECO:0000259" key="2">
    <source>
        <dbReference type="Pfam" id="PF06452"/>
    </source>
</evidence>
<evidence type="ECO:0000313" key="4">
    <source>
        <dbReference type="EMBL" id="MFB9902658.1"/>
    </source>
</evidence>
<dbReference type="SUPFAM" id="SSF49344">
    <property type="entry name" value="CBD9-like"/>
    <property type="match status" value="1"/>
</dbReference>
<comment type="caution">
    <text evidence="4">The sequence shown here is derived from an EMBL/GenBank/DDBJ whole genome shotgun (WGS) entry which is preliminary data.</text>
</comment>
<dbReference type="RefSeq" id="WP_377849734.1">
    <property type="nucleotide sequence ID" value="NZ_JBHLZU010000002.1"/>
</dbReference>
<dbReference type="EMBL" id="JBHLZU010000002">
    <property type="protein sequence ID" value="MFB9902658.1"/>
    <property type="molecule type" value="Genomic_DNA"/>
</dbReference>
<feature type="domain" description="Alpha-galactosidase NEW3" evidence="3">
    <location>
        <begin position="320"/>
        <end position="384"/>
    </location>
</feature>
<evidence type="ECO:0000259" key="3">
    <source>
        <dbReference type="Pfam" id="PF10633"/>
    </source>
</evidence>
<dbReference type="PANTHER" id="PTHR12993">
    <property type="entry name" value="N-ACETYLGLUCOSAMINYL-PHOSPHATIDYLINOSITOL DE-N-ACETYLASE-RELATED"/>
    <property type="match status" value="1"/>
</dbReference>
<gene>
    <name evidence="4" type="ORF">ACFFQA_01770</name>
</gene>
<keyword evidence="1" id="KW-0862">Zinc</keyword>
<dbReference type="CDD" id="cd09619">
    <property type="entry name" value="CBM9_like_4"/>
    <property type="match status" value="1"/>
</dbReference>
<accession>A0ABV5ZP49</accession>
<dbReference type="Gene3D" id="2.60.40.10">
    <property type="entry name" value="Immunoglobulins"/>
    <property type="match status" value="2"/>
</dbReference>
<dbReference type="InterPro" id="IPR024078">
    <property type="entry name" value="LmbE-like_dom_sf"/>
</dbReference>
<dbReference type="Proteomes" id="UP001589693">
    <property type="component" value="Unassembled WGS sequence"/>
</dbReference>
<dbReference type="PANTHER" id="PTHR12993:SF11">
    <property type="entry name" value="N-ACETYLGLUCOSAMINYL-PHOSPHATIDYLINOSITOL DE-N-ACETYLASE"/>
    <property type="match status" value="1"/>
</dbReference>
<dbReference type="InterPro" id="IPR018905">
    <property type="entry name" value="A-galactase_NEW3"/>
</dbReference>
<dbReference type="InterPro" id="IPR003737">
    <property type="entry name" value="GlcNAc_PI_deacetylase-related"/>
</dbReference>
<evidence type="ECO:0000313" key="5">
    <source>
        <dbReference type="Proteomes" id="UP001589693"/>
    </source>
</evidence>
<evidence type="ECO:0000256" key="1">
    <source>
        <dbReference type="ARBA" id="ARBA00022833"/>
    </source>
</evidence>
<dbReference type="InterPro" id="IPR013783">
    <property type="entry name" value="Ig-like_fold"/>
</dbReference>
<keyword evidence="5" id="KW-1185">Reference proteome</keyword>
<dbReference type="InterPro" id="IPR010502">
    <property type="entry name" value="Carb-bd_dom_fam9"/>
</dbReference>
<reference evidence="4 5" key="1">
    <citation type="submission" date="2024-09" db="EMBL/GenBank/DDBJ databases">
        <authorList>
            <person name="Sun Q."/>
            <person name="Mori K."/>
        </authorList>
    </citation>
    <scope>NUCLEOTIDE SEQUENCE [LARGE SCALE GENOMIC DNA]</scope>
    <source>
        <strain evidence="4 5">TBRC 7907</strain>
    </source>
</reference>
<dbReference type="Gene3D" id="2.60.40.1190">
    <property type="match status" value="1"/>
</dbReference>
<dbReference type="Pfam" id="PF06452">
    <property type="entry name" value="CBM9_1"/>
    <property type="match status" value="1"/>
</dbReference>
<protein>
    <submittedName>
        <fullName evidence="4">Sugar-binding protein</fullName>
    </submittedName>
</protein>
<name>A0ABV5ZP49_9PSEU</name>
<dbReference type="SUPFAM" id="SSF102588">
    <property type="entry name" value="LmbE-like"/>
    <property type="match status" value="1"/>
</dbReference>
<dbReference type="Pfam" id="PF10633">
    <property type="entry name" value="NPCBM_assoc"/>
    <property type="match status" value="1"/>
</dbReference>
<sequence>MRITRWVAGLVPLAAAAAVVLGAEEPVLAEDRGPVDLGALFVGAHPDDESSLLSTFGRWKAEHGVRTGVVTITRGEGGGNAAGPEEGPELGRIREAEERRAVAAAGITEVFNLDKADFYYTVSSPLTRRAWGHEDTLGRLVRLVRQTRPEIVVTMDPAPTPGNHGNHQYSGRLAVEAYRAAADPGAYPEQISREGLRPWAVSKIFITGTSGERKLGPSCVDSLPAGSYGVWSGVAAPGGGTWAQVERKAQREYVSQGWAGFPDVPTDPAKLGCDYFTEVVSRVPGAASMLEGAILPGALPPRTGLSVEVDRFAVVAGASLKVRVTATADRVLPDAKAVVSAPPGWTVSGRGHLGTVVAGRPATTEFTVTVPAGAQPGRVRLPIELSSMDRRGAGAAVVEVTAPVRAEQQALPQVSEFRDWARGAGAPALADLVPPVLTLPSGGARDIDVHVVNHGTTAQSGTVEMALPKGFAADTQSKPFEGLAPGATTTVRFAVRNTDATMPTGMKGGDYAYSITTRPQSGPASTSKQALELVPTTTITQASAPPVVDGVAGPGEYTGRELDLSTRWEGSDCESAADCSATARLSWHGDTLHALVKVTDDKLGSTLATADCKRHWRTDSVEITLDPRGRSENTSSTFKLAALPVTTEGPACALRDADNHQGSATGVRVASKVSQPYTGYTVEVAIPLSALPGAVDPANLGLNVLVYDSDTRDKTGQTRIGWSTWGGVQGDPYRWGRAVLGGFPAPPERPATPPALPLVALSSVDSPQSVEQAVRTGVPLGGSAASRSSARVVLARVTGSTVDVQLVVTGAGRANVFVLDRAGSIVGKQVLDVRPGAPLLGIGLTGTPARVVVGFQDPNGGTAASVFERI</sequence>
<dbReference type="Gene3D" id="3.40.50.10320">
    <property type="entry name" value="LmbE-like"/>
    <property type="match status" value="1"/>
</dbReference>
<dbReference type="Pfam" id="PF02585">
    <property type="entry name" value="PIG-L"/>
    <property type="match status" value="1"/>
</dbReference>